<keyword evidence="6" id="KW-1185">Reference proteome</keyword>
<feature type="domain" description="Glycosyltransferase subfamily 4-like N-terminal" evidence="4">
    <location>
        <begin position="30"/>
        <end position="199"/>
    </location>
</feature>
<evidence type="ECO:0000256" key="1">
    <source>
        <dbReference type="ARBA" id="ARBA00022676"/>
    </source>
</evidence>
<keyword evidence="1" id="KW-0328">Glycosyltransferase</keyword>
<dbReference type="InterPro" id="IPR028098">
    <property type="entry name" value="Glyco_trans_4-like_N"/>
</dbReference>
<organism evidence="5 6">
    <name type="scientific">Microbacterium gilvum</name>
    <dbReference type="NCBI Taxonomy" id="1336204"/>
    <lineage>
        <taxon>Bacteria</taxon>
        <taxon>Bacillati</taxon>
        <taxon>Actinomycetota</taxon>
        <taxon>Actinomycetes</taxon>
        <taxon>Micrococcales</taxon>
        <taxon>Microbacteriaceae</taxon>
        <taxon>Microbacterium</taxon>
    </lineage>
</organism>
<dbReference type="CDD" id="cd03801">
    <property type="entry name" value="GT4_PimA-like"/>
    <property type="match status" value="1"/>
</dbReference>
<evidence type="ECO:0000259" key="4">
    <source>
        <dbReference type="Pfam" id="PF13439"/>
    </source>
</evidence>
<proteinExistence type="predicted"/>
<dbReference type="InterPro" id="IPR001296">
    <property type="entry name" value="Glyco_trans_1"/>
</dbReference>
<gene>
    <name evidence="5" type="ORF">GCM10023351_27470</name>
</gene>
<dbReference type="Pfam" id="PF00534">
    <property type="entry name" value="Glycos_transf_1"/>
    <property type="match status" value="1"/>
</dbReference>
<evidence type="ECO:0000313" key="6">
    <source>
        <dbReference type="Proteomes" id="UP001501645"/>
    </source>
</evidence>
<dbReference type="PANTHER" id="PTHR12526:SF635">
    <property type="entry name" value="GLYCOSYL TRANSFERASE GROUP 1"/>
    <property type="match status" value="1"/>
</dbReference>
<sequence length="418" mass="44531">MSSPEDARRPVRRRWLIATTEYAGLTPYTGGIGRHYAALAPALVDLGADVDLAVFADGPPARADLRGVRLVAYRRTDGVDRTALLHRRARELRRIHAAGRYDRVFLPEWSALGSLLPRSAPLLTNLATGMRLANEVSGLRLRDLPAASRLPVAAQMAAERRQITRSAGLVAISHAMLAWTRRAYRADAPSVVVRNCIDVAGVHRAAERSPLPGGWPGGCDPILLFLGRSERRKGVVDAFAAFARVHGRFPRARLVLAGAGGDARFEPRRADLLDMLPPSARDLVHWLGHVPGDELYAAIRASDAVLCPSLWEGFGNVALEAKAIGKAVVATSGSGFDDFCSDGVDSLLVPPGAPAALAHAVERLLDDPATAARLAAAGRAGAGRFAPRPVARDLIAAADELLPSARSLRRAPSPSPRA</sequence>
<dbReference type="SUPFAM" id="SSF53756">
    <property type="entry name" value="UDP-Glycosyltransferase/glycogen phosphorylase"/>
    <property type="match status" value="1"/>
</dbReference>
<dbReference type="Pfam" id="PF13439">
    <property type="entry name" value="Glyco_transf_4"/>
    <property type="match status" value="1"/>
</dbReference>
<reference evidence="6" key="1">
    <citation type="journal article" date="2019" name="Int. J. Syst. Evol. Microbiol.">
        <title>The Global Catalogue of Microorganisms (GCM) 10K type strain sequencing project: providing services to taxonomists for standard genome sequencing and annotation.</title>
        <authorList>
            <consortium name="The Broad Institute Genomics Platform"/>
            <consortium name="The Broad Institute Genome Sequencing Center for Infectious Disease"/>
            <person name="Wu L."/>
            <person name="Ma J."/>
        </authorList>
    </citation>
    <scope>NUCLEOTIDE SEQUENCE [LARGE SCALE GENOMIC DNA]</scope>
    <source>
        <strain evidence="6">JCM 18537</strain>
    </source>
</reference>
<keyword evidence="2" id="KW-0808">Transferase</keyword>
<name>A0ABP9AG55_9MICO</name>
<feature type="domain" description="Glycosyl transferase family 1" evidence="3">
    <location>
        <begin position="220"/>
        <end position="379"/>
    </location>
</feature>
<dbReference type="RefSeq" id="WP_345440181.1">
    <property type="nucleotide sequence ID" value="NZ_BAABKO010000005.1"/>
</dbReference>
<evidence type="ECO:0000259" key="3">
    <source>
        <dbReference type="Pfam" id="PF00534"/>
    </source>
</evidence>
<protein>
    <recommendedName>
        <fullName evidence="7">D-inositol 3-phosphate glycosyltransferase</fullName>
    </recommendedName>
</protein>
<evidence type="ECO:0008006" key="7">
    <source>
        <dbReference type="Google" id="ProtNLM"/>
    </source>
</evidence>
<accession>A0ABP9AG55</accession>
<dbReference type="Proteomes" id="UP001501645">
    <property type="component" value="Unassembled WGS sequence"/>
</dbReference>
<dbReference type="EMBL" id="BAABKO010000005">
    <property type="protein sequence ID" value="GAA4780931.1"/>
    <property type="molecule type" value="Genomic_DNA"/>
</dbReference>
<comment type="caution">
    <text evidence="5">The sequence shown here is derived from an EMBL/GenBank/DDBJ whole genome shotgun (WGS) entry which is preliminary data.</text>
</comment>
<dbReference type="Gene3D" id="3.40.50.2000">
    <property type="entry name" value="Glycogen Phosphorylase B"/>
    <property type="match status" value="2"/>
</dbReference>
<evidence type="ECO:0000256" key="2">
    <source>
        <dbReference type="ARBA" id="ARBA00022679"/>
    </source>
</evidence>
<evidence type="ECO:0000313" key="5">
    <source>
        <dbReference type="EMBL" id="GAA4780931.1"/>
    </source>
</evidence>
<dbReference type="PANTHER" id="PTHR12526">
    <property type="entry name" value="GLYCOSYLTRANSFERASE"/>
    <property type="match status" value="1"/>
</dbReference>